<dbReference type="InterPro" id="IPR005662">
    <property type="entry name" value="GTPase_Era-like"/>
</dbReference>
<dbReference type="InterPro" id="IPR027417">
    <property type="entry name" value="P-loop_NTPase"/>
</dbReference>
<evidence type="ECO:0000313" key="3">
    <source>
        <dbReference type="Proteomes" id="UP000265768"/>
    </source>
</evidence>
<evidence type="ECO:0000313" key="2">
    <source>
        <dbReference type="EMBL" id="RJL22837.1"/>
    </source>
</evidence>
<keyword evidence="3" id="KW-1185">Reference proteome</keyword>
<dbReference type="EMBL" id="QZEY01000021">
    <property type="protein sequence ID" value="RJL22837.1"/>
    <property type="molecule type" value="Genomic_DNA"/>
</dbReference>
<sequence length="552" mass="60491">MESALWVLRDRVRALRFPLDVPGVAQARAAQAELVAQLDDYVLPRVRQATAPALVVLTGSTGAGKSTLVNSLAGRKVSAVGVRRPTTSTPVLVCHPDDREWFADGGLLPDLARVEEQDGRDSIVLAESPDLPPGVALLDTPDIDSVVEENHALARKLLSASDLWLFVTTPMRYADAPAWRLLGLARERGARTAIVLSRLPGDNKQAEHVIRSHFGRMLDENGLGELDRFVVHEVRPVDGRLPAEEVADLRDWLREFAADAARRAEVVDGTFTGALNSFRRRVPELARHLDGQVAHRAELRRDIEAAYGAALGWIDASMRDGSLLRGEVLARWRDYAAGGDLVRSLQIRQSRNKARKRRTPAKTRALKAALRSAIEAVILVAGQRAAQDAVERWRARVPSLAETSGLGAPSEEFARRTDRAISAWQEHLLELIRTEAVTKRSVAKLVTFDEEVIALVFTVGLLGYGDAEVPGGPGANSLPQRLLRGLFGAESLRSIGGKARSDLRARISMIFDEEMVRYGQALDRAGLPDERAAMRLFQAMYGVESAKNEAAR</sequence>
<dbReference type="PANTHER" id="PTHR42698:SF1">
    <property type="entry name" value="GTPASE ERA, MITOCHONDRIAL"/>
    <property type="match status" value="1"/>
</dbReference>
<dbReference type="GO" id="GO:0005829">
    <property type="term" value="C:cytosol"/>
    <property type="evidence" value="ECO:0007669"/>
    <property type="project" value="TreeGrafter"/>
</dbReference>
<name>A0A3A4A745_9ACTN</name>
<reference evidence="2 3" key="1">
    <citation type="submission" date="2018-09" db="EMBL/GenBank/DDBJ databases">
        <title>YIM 75507 draft genome.</title>
        <authorList>
            <person name="Tang S."/>
            <person name="Feng Y."/>
        </authorList>
    </citation>
    <scope>NUCLEOTIDE SEQUENCE [LARGE SCALE GENOMIC DNA]</scope>
    <source>
        <strain evidence="2 3">YIM 75507</strain>
    </source>
</reference>
<organism evidence="2 3">
    <name type="scientific">Bailinhaonella thermotolerans</name>
    <dbReference type="NCBI Taxonomy" id="1070861"/>
    <lineage>
        <taxon>Bacteria</taxon>
        <taxon>Bacillati</taxon>
        <taxon>Actinomycetota</taxon>
        <taxon>Actinomycetes</taxon>
        <taxon>Streptosporangiales</taxon>
        <taxon>Streptosporangiaceae</taxon>
        <taxon>Bailinhaonella</taxon>
    </lineage>
</organism>
<dbReference type="CDD" id="cd00882">
    <property type="entry name" value="Ras_like_GTPase"/>
    <property type="match status" value="1"/>
</dbReference>
<dbReference type="PANTHER" id="PTHR42698">
    <property type="entry name" value="GTPASE ERA"/>
    <property type="match status" value="1"/>
</dbReference>
<dbReference type="Gene3D" id="3.40.50.300">
    <property type="entry name" value="P-loop containing nucleotide triphosphate hydrolases"/>
    <property type="match status" value="1"/>
</dbReference>
<dbReference type="SUPFAM" id="SSF52540">
    <property type="entry name" value="P-loop containing nucleoside triphosphate hydrolases"/>
    <property type="match status" value="1"/>
</dbReference>
<dbReference type="GO" id="GO:0019843">
    <property type="term" value="F:rRNA binding"/>
    <property type="evidence" value="ECO:0007669"/>
    <property type="project" value="TreeGrafter"/>
</dbReference>
<dbReference type="GO" id="GO:0005525">
    <property type="term" value="F:GTP binding"/>
    <property type="evidence" value="ECO:0007669"/>
    <property type="project" value="InterPro"/>
</dbReference>
<dbReference type="Proteomes" id="UP000265768">
    <property type="component" value="Unassembled WGS sequence"/>
</dbReference>
<dbReference type="Pfam" id="PF01926">
    <property type="entry name" value="MMR_HSR1"/>
    <property type="match status" value="1"/>
</dbReference>
<dbReference type="SMART" id="SM00382">
    <property type="entry name" value="AAA"/>
    <property type="match status" value="1"/>
</dbReference>
<dbReference type="GO" id="GO:0000028">
    <property type="term" value="P:ribosomal small subunit assembly"/>
    <property type="evidence" value="ECO:0007669"/>
    <property type="project" value="TreeGrafter"/>
</dbReference>
<dbReference type="OrthoDB" id="207675at2"/>
<dbReference type="InterPro" id="IPR003593">
    <property type="entry name" value="AAA+_ATPase"/>
</dbReference>
<gene>
    <name evidence="2" type="ORF">D5H75_34940</name>
</gene>
<dbReference type="GO" id="GO:0043024">
    <property type="term" value="F:ribosomal small subunit binding"/>
    <property type="evidence" value="ECO:0007669"/>
    <property type="project" value="TreeGrafter"/>
</dbReference>
<comment type="caution">
    <text evidence="2">The sequence shown here is derived from an EMBL/GenBank/DDBJ whole genome shotgun (WGS) entry which is preliminary data.</text>
</comment>
<proteinExistence type="predicted"/>
<dbReference type="InterPro" id="IPR006073">
    <property type="entry name" value="GTP-bd"/>
</dbReference>
<feature type="domain" description="AAA+ ATPase" evidence="1">
    <location>
        <begin position="51"/>
        <end position="225"/>
    </location>
</feature>
<protein>
    <submittedName>
        <fullName evidence="2">AAA family ATPase</fullName>
    </submittedName>
</protein>
<accession>A0A3A4A745</accession>
<dbReference type="AlphaFoldDB" id="A0A3A4A745"/>
<evidence type="ECO:0000259" key="1">
    <source>
        <dbReference type="SMART" id="SM00382"/>
    </source>
</evidence>